<feature type="transmembrane region" description="Helical" evidence="1">
    <location>
        <begin position="196"/>
        <end position="215"/>
    </location>
</feature>
<reference evidence="2 3" key="1">
    <citation type="submission" date="2021-05" db="EMBL/GenBank/DDBJ databases">
        <title>Molecular characterization for Shewanella algae harboring chromosomal blaOXA-55-like strains isolated from clinical and environment sample.</title>
        <authorList>
            <person name="Ohama Y."/>
            <person name="Aoki K."/>
            <person name="Harada S."/>
            <person name="Moriya K."/>
            <person name="Ishii Y."/>
            <person name="Tateda K."/>
        </authorList>
    </citation>
    <scope>NUCLEOTIDE SEQUENCE [LARGE SCALE GENOMIC DNA]</scope>
    <source>
        <strain evidence="2 3">MBTL60-118</strain>
    </source>
</reference>
<keyword evidence="3" id="KW-1185">Reference proteome</keyword>
<feature type="transmembrane region" description="Helical" evidence="1">
    <location>
        <begin position="146"/>
        <end position="164"/>
    </location>
</feature>
<dbReference type="EMBL" id="BPEU01000051">
    <property type="protein sequence ID" value="GIU46707.1"/>
    <property type="molecule type" value="Genomic_DNA"/>
</dbReference>
<evidence type="ECO:0000313" key="3">
    <source>
        <dbReference type="Proteomes" id="UP000773469"/>
    </source>
</evidence>
<keyword evidence="1" id="KW-0472">Membrane</keyword>
<organism evidence="2 3">
    <name type="scientific">Shewanella colwelliana</name>
    <name type="common">Alteromonas colwelliana</name>
    <dbReference type="NCBI Taxonomy" id="23"/>
    <lineage>
        <taxon>Bacteria</taxon>
        <taxon>Pseudomonadati</taxon>
        <taxon>Pseudomonadota</taxon>
        <taxon>Gammaproteobacteria</taxon>
        <taxon>Alteromonadales</taxon>
        <taxon>Shewanellaceae</taxon>
        <taxon>Shewanella</taxon>
    </lineage>
</organism>
<evidence type="ECO:0000313" key="2">
    <source>
        <dbReference type="EMBL" id="GIU46707.1"/>
    </source>
</evidence>
<keyword evidence="1" id="KW-1133">Transmembrane helix</keyword>
<dbReference type="RefSeq" id="WP_220757692.1">
    <property type="nucleotide sequence ID" value="NZ_BPEU01000051.1"/>
</dbReference>
<feature type="transmembrane region" description="Helical" evidence="1">
    <location>
        <begin position="113"/>
        <end position="140"/>
    </location>
</feature>
<feature type="transmembrane region" description="Helical" evidence="1">
    <location>
        <begin position="6"/>
        <end position="25"/>
    </location>
</feature>
<protein>
    <recommendedName>
        <fullName evidence="4">O-antigen polymerase</fullName>
    </recommendedName>
</protein>
<dbReference type="Proteomes" id="UP000773469">
    <property type="component" value="Unassembled WGS sequence"/>
</dbReference>
<evidence type="ECO:0000256" key="1">
    <source>
        <dbReference type="SAM" id="Phobius"/>
    </source>
</evidence>
<accession>A0ABQ4PGK9</accession>
<gene>
    <name evidence="2" type="ORF">TUM3794_39740</name>
</gene>
<feature type="transmembrane region" description="Helical" evidence="1">
    <location>
        <begin position="235"/>
        <end position="260"/>
    </location>
</feature>
<proteinExistence type="predicted"/>
<comment type="caution">
    <text evidence="2">The sequence shown here is derived from an EMBL/GenBank/DDBJ whole genome shotgun (WGS) entry which is preliminary data.</text>
</comment>
<feature type="transmembrane region" description="Helical" evidence="1">
    <location>
        <begin position="37"/>
        <end position="60"/>
    </location>
</feature>
<evidence type="ECO:0008006" key="4">
    <source>
        <dbReference type="Google" id="ProtNLM"/>
    </source>
</evidence>
<name>A0ABQ4PGK9_SHECO</name>
<feature type="transmembrane region" description="Helical" evidence="1">
    <location>
        <begin position="272"/>
        <end position="302"/>
    </location>
</feature>
<sequence length="325" mass="36692">MSTPLMGFFQLVAPVCLSLMALYLYRGDDYFQFGINVLVLFGFVNAVGGIVQFYISPNLFGLISSRVYDGTLEYDVTKRAVSILSSPQSLSIYLAFCLTIVRYLSVDFLLKIFVFVVIFICGVLSGSKAFFVFLLAYMLLSTSLKNVTFVILVLLSLILFSFYYRTGIDTFDRVLDLPVKLMELGNYGTFKIWKDFILFPSSMLELFFGRGIGVMSTASQTINNYQTLGGSTESFLIQLYFELGLVGLFLFILMFSYAPLKYIFLKSNSRSFAISIISLFSNMAFSPAFFGFTTSCLFFFAFSICLRANIFNEKDMCVNDSVSKR</sequence>
<keyword evidence="1" id="KW-0812">Transmembrane</keyword>